<organism evidence="2 3">
    <name type="scientific">Rhizobium rhizogenes</name>
    <name type="common">Agrobacterium rhizogenes</name>
    <dbReference type="NCBI Taxonomy" id="359"/>
    <lineage>
        <taxon>Bacteria</taxon>
        <taxon>Pseudomonadati</taxon>
        <taxon>Pseudomonadota</taxon>
        <taxon>Alphaproteobacteria</taxon>
        <taxon>Hyphomicrobiales</taxon>
        <taxon>Rhizobiaceae</taxon>
        <taxon>Rhizobium/Agrobacterium group</taxon>
        <taxon>Rhizobium</taxon>
    </lineage>
</organism>
<proteinExistence type="predicted"/>
<dbReference type="EMBL" id="SGOB01000001">
    <property type="protein sequence ID" value="TRA92211.1"/>
    <property type="molecule type" value="Genomic_DNA"/>
</dbReference>
<name>A0AA94VHR5_RHIRH</name>
<dbReference type="Pfam" id="PF03167">
    <property type="entry name" value="UDG"/>
    <property type="match status" value="1"/>
</dbReference>
<dbReference type="Proteomes" id="UP000320858">
    <property type="component" value="Unassembled WGS sequence"/>
</dbReference>
<dbReference type="PANTHER" id="PTHR42160:SF1">
    <property type="entry name" value="URACIL-DNA GLYCOSYLASE SUPERFAMILY PROTEIN"/>
    <property type="match status" value="1"/>
</dbReference>
<dbReference type="AlphaFoldDB" id="A0AA94VHR5"/>
<sequence length="205" mass="23467">MNDDGLDGLRGAIALCRICRDTPTYGRLPHEPRPVVVMSTRARILIAGQAPGLRVHETGVPFNDASGDRLRQWLNVDRETFYDPDRFAIVPMGFCFPGYDDKGSDLPPRRECAPQWREKVLAAMPQVELVLAIGQYAQAFHLGERRRKTMTETVHGWRSYFHSNSGPAILPLPHPSWRNTGWLKKNPWFTEELLPVLREHVEMRL</sequence>
<evidence type="ECO:0000313" key="3">
    <source>
        <dbReference type="Proteomes" id="UP000320858"/>
    </source>
</evidence>
<evidence type="ECO:0000313" key="2">
    <source>
        <dbReference type="EMBL" id="TRA92211.1"/>
    </source>
</evidence>
<protein>
    <submittedName>
        <fullName evidence="2">Uracil-DNA glycosylase family protein</fullName>
    </submittedName>
</protein>
<dbReference type="CDD" id="cd10033">
    <property type="entry name" value="UDG_like"/>
    <property type="match status" value="1"/>
</dbReference>
<dbReference type="SMART" id="SM00986">
    <property type="entry name" value="UDG"/>
    <property type="match status" value="1"/>
</dbReference>
<dbReference type="InterPro" id="IPR036895">
    <property type="entry name" value="Uracil-DNA_glycosylase-like_sf"/>
</dbReference>
<dbReference type="PANTHER" id="PTHR42160">
    <property type="entry name" value="URACIL-DNA GLYCOSYLASE SUPERFAMILY PROTEIN"/>
    <property type="match status" value="1"/>
</dbReference>
<dbReference type="Gene3D" id="3.40.470.10">
    <property type="entry name" value="Uracil-DNA glycosylase-like domain"/>
    <property type="match status" value="1"/>
</dbReference>
<dbReference type="InterPro" id="IPR005122">
    <property type="entry name" value="Uracil-DNA_glycosylase-like"/>
</dbReference>
<reference evidence="2 3" key="1">
    <citation type="journal article" date="2019" name="Appl. Microbiol. Biotechnol.">
        <title>Differential efficiency of wild type rhizogenic strains for rol gene transformation of plants.</title>
        <authorList>
            <person name="Desmet S."/>
            <person name="De Keyser E."/>
            <person name="Van Vaerenbergh J."/>
            <person name="Baeyen S."/>
            <person name="Van Huylenbroeck J."/>
            <person name="Geelen D."/>
            <person name="Dhooghe E."/>
        </authorList>
    </citation>
    <scope>NUCLEOTIDE SEQUENCE [LARGE SCALE GENOMIC DNA]</scope>
    <source>
        <strain evidence="2 3">B 4.1</strain>
    </source>
</reference>
<comment type="caution">
    <text evidence="2">The sequence shown here is derived from an EMBL/GenBank/DDBJ whole genome shotgun (WGS) entry which is preliminary data.</text>
</comment>
<accession>A0AA94VHR5</accession>
<dbReference type="InterPro" id="IPR047124">
    <property type="entry name" value="HI_0220.2"/>
</dbReference>
<dbReference type="SMART" id="SM00987">
    <property type="entry name" value="UreE_C"/>
    <property type="match status" value="1"/>
</dbReference>
<dbReference type="SUPFAM" id="SSF52141">
    <property type="entry name" value="Uracil-DNA glycosylase-like"/>
    <property type="match status" value="1"/>
</dbReference>
<feature type="domain" description="Uracil-DNA glycosylase-like" evidence="1">
    <location>
        <begin position="35"/>
        <end position="198"/>
    </location>
</feature>
<evidence type="ECO:0000259" key="1">
    <source>
        <dbReference type="SMART" id="SM00986"/>
    </source>
</evidence>
<gene>
    <name evidence="2" type="ORF">EXN24_03260</name>
</gene>